<reference evidence="2 3" key="1">
    <citation type="submission" date="2018-02" db="EMBL/GenBank/DDBJ databases">
        <title>Solimicrobium silvestre gen. nov., sp. nov., isolated from alpine forest soil.</title>
        <authorList>
            <person name="Margesin R."/>
            <person name="Albuquerque L."/>
            <person name="Zhang D.-C."/>
            <person name="Froufe H.J.C."/>
            <person name="Severino R."/>
            <person name="Roxo I."/>
            <person name="Egas C."/>
            <person name="Da Costa M.S."/>
        </authorList>
    </citation>
    <scope>NUCLEOTIDE SEQUENCE [LARGE SCALE GENOMIC DNA]</scope>
    <source>
        <strain evidence="2 3">S20-91</strain>
    </source>
</reference>
<comment type="caution">
    <text evidence="2">The sequence shown here is derived from an EMBL/GenBank/DDBJ whole genome shotgun (WGS) entry which is preliminary data.</text>
</comment>
<dbReference type="Gene3D" id="3.40.50.1820">
    <property type="entry name" value="alpha/beta hydrolase"/>
    <property type="match status" value="1"/>
</dbReference>
<dbReference type="InterPro" id="IPR000073">
    <property type="entry name" value="AB_hydrolase_1"/>
</dbReference>
<dbReference type="GO" id="GO:0016787">
    <property type="term" value="F:hydrolase activity"/>
    <property type="evidence" value="ECO:0007669"/>
    <property type="project" value="UniProtKB-KW"/>
</dbReference>
<evidence type="ECO:0000313" key="3">
    <source>
        <dbReference type="Proteomes" id="UP000237839"/>
    </source>
</evidence>
<protein>
    <submittedName>
        <fullName evidence="2">Alpha/beta hydrolase family</fullName>
    </submittedName>
</protein>
<dbReference type="Proteomes" id="UP000237839">
    <property type="component" value="Unassembled WGS sequence"/>
</dbReference>
<sequence>MKKWLKRISLSLLALLMLLVVSGAAVEQFYRHKYKNEFPPLGKLIDIGGRKIQIDCRGTGSPTVVFESGMDNLGSLSWSTVQEEVSKTTRACSYSRAGIMWSDPSDGAQNSKKIAADLNAVLTKAGEKAPFVLVAHSLGGPYAITYTKYYGNQVAGLVLIDPTPPDYEERCKLITKVNTFKLGLEQDKWLNYLTWTGAFRFSDPVDVKDPVVTQMETAYLPVSFDAIYKEELAFTQTTAESGTLRNLGTRPLIVLTSMKAYPAAALDELGITQQQGLQKKALWKSLHDDEAAWSSVSEHRLFADAGHYIHHDEPKAVVSAIQWVVQKVRGKIVEASLETPSTTSVKE</sequence>
<keyword evidence="3" id="KW-1185">Reference proteome</keyword>
<dbReference type="InterPro" id="IPR029058">
    <property type="entry name" value="AB_hydrolase_fold"/>
</dbReference>
<accession>A0A2S9H4M3</accession>
<evidence type="ECO:0000259" key="1">
    <source>
        <dbReference type="Pfam" id="PF12697"/>
    </source>
</evidence>
<dbReference type="RefSeq" id="WP_165794869.1">
    <property type="nucleotide sequence ID" value="NZ_PUGF01000001.1"/>
</dbReference>
<dbReference type="AlphaFoldDB" id="A0A2S9H4M3"/>
<dbReference type="EMBL" id="PUGF01000001">
    <property type="protein sequence ID" value="PRC94929.1"/>
    <property type="molecule type" value="Genomic_DNA"/>
</dbReference>
<organism evidence="2 3">
    <name type="scientific">Solimicrobium silvestre</name>
    <dbReference type="NCBI Taxonomy" id="2099400"/>
    <lineage>
        <taxon>Bacteria</taxon>
        <taxon>Pseudomonadati</taxon>
        <taxon>Pseudomonadota</taxon>
        <taxon>Betaproteobacteria</taxon>
        <taxon>Burkholderiales</taxon>
        <taxon>Oxalobacteraceae</taxon>
        <taxon>Solimicrobium</taxon>
    </lineage>
</organism>
<name>A0A2S9H4M3_9BURK</name>
<gene>
    <name evidence="2" type="ORF">S2091_0124</name>
</gene>
<proteinExistence type="predicted"/>
<keyword evidence="2" id="KW-0378">Hydrolase</keyword>
<feature type="domain" description="AB hydrolase-1" evidence="1">
    <location>
        <begin position="75"/>
        <end position="319"/>
    </location>
</feature>
<evidence type="ECO:0000313" key="2">
    <source>
        <dbReference type="EMBL" id="PRC94929.1"/>
    </source>
</evidence>
<dbReference type="Pfam" id="PF12697">
    <property type="entry name" value="Abhydrolase_6"/>
    <property type="match status" value="1"/>
</dbReference>
<dbReference type="SUPFAM" id="SSF53474">
    <property type="entry name" value="alpha/beta-Hydrolases"/>
    <property type="match status" value="1"/>
</dbReference>